<accession>A0A432W3R1</accession>
<dbReference type="RefSeq" id="WP_126804413.1">
    <property type="nucleotide sequence ID" value="NZ_PIPL01000003.1"/>
</dbReference>
<dbReference type="OrthoDB" id="5729753at2"/>
<feature type="domain" description="AB hydrolase-1" evidence="1">
    <location>
        <begin position="36"/>
        <end position="289"/>
    </location>
</feature>
<dbReference type="InterPro" id="IPR000073">
    <property type="entry name" value="AB_hydrolase_1"/>
</dbReference>
<dbReference type="Pfam" id="PF12697">
    <property type="entry name" value="Abhydrolase_6"/>
    <property type="match status" value="1"/>
</dbReference>
<dbReference type="EMBL" id="PIPL01000003">
    <property type="protein sequence ID" value="RUO23993.1"/>
    <property type="molecule type" value="Genomic_DNA"/>
</dbReference>
<dbReference type="Gene3D" id="3.40.50.1820">
    <property type="entry name" value="alpha/beta hydrolase"/>
    <property type="match status" value="1"/>
</dbReference>
<protein>
    <submittedName>
        <fullName evidence="2">Alpha/beta hydrolase</fullName>
    </submittedName>
</protein>
<keyword evidence="3" id="KW-1185">Reference proteome</keyword>
<gene>
    <name evidence="2" type="ORF">CWE09_12660</name>
</gene>
<proteinExistence type="predicted"/>
<name>A0A432W3R1_9GAMM</name>
<dbReference type="AlphaFoldDB" id="A0A432W3R1"/>
<keyword evidence="2" id="KW-0378">Hydrolase</keyword>
<sequence>MNDKSIQWKSWQWQTPQGFILRGQHSQPRNLPVLHFIHGNSYNGLTYLPLWQELSDDFDFFLHDVQGHGDSDNGGRFVGWNASADLAVEAWQQVGQPLFGNQAVYGAGHSFGGITTLMMSKQQPQLFNQLLLLDPILFQRRMLLPMRLLDSLGLYRFNPYARRALKRRSEWPSEQEALAGLNNRGMFRNWHPDALEAYVKHAMHAGEQGQWTLKCPPQREAELFSSYAKGLWPYLGQLSVPTQVWMGEDTYPFARQAAKRWAGLTDAMLLHWVPGKHCFMQEDPKRTAASIRAAVHLTKD</sequence>
<evidence type="ECO:0000313" key="2">
    <source>
        <dbReference type="EMBL" id="RUO23993.1"/>
    </source>
</evidence>
<dbReference type="Proteomes" id="UP000288293">
    <property type="component" value="Unassembled WGS sequence"/>
</dbReference>
<dbReference type="InterPro" id="IPR029058">
    <property type="entry name" value="AB_hydrolase_fold"/>
</dbReference>
<dbReference type="PANTHER" id="PTHR43798:SF33">
    <property type="entry name" value="HYDROLASE, PUTATIVE (AFU_ORTHOLOGUE AFUA_2G14860)-RELATED"/>
    <property type="match status" value="1"/>
</dbReference>
<dbReference type="PANTHER" id="PTHR43798">
    <property type="entry name" value="MONOACYLGLYCEROL LIPASE"/>
    <property type="match status" value="1"/>
</dbReference>
<dbReference type="InterPro" id="IPR050266">
    <property type="entry name" value="AB_hydrolase_sf"/>
</dbReference>
<dbReference type="GO" id="GO:0016787">
    <property type="term" value="F:hydrolase activity"/>
    <property type="evidence" value="ECO:0007669"/>
    <property type="project" value="UniProtKB-KW"/>
</dbReference>
<organism evidence="2 3">
    <name type="scientific">Aliidiomarina minuta</name>
    <dbReference type="NCBI Taxonomy" id="880057"/>
    <lineage>
        <taxon>Bacteria</taxon>
        <taxon>Pseudomonadati</taxon>
        <taxon>Pseudomonadota</taxon>
        <taxon>Gammaproteobacteria</taxon>
        <taxon>Alteromonadales</taxon>
        <taxon>Idiomarinaceae</taxon>
        <taxon>Aliidiomarina</taxon>
    </lineage>
</organism>
<comment type="caution">
    <text evidence="2">The sequence shown here is derived from an EMBL/GenBank/DDBJ whole genome shotgun (WGS) entry which is preliminary data.</text>
</comment>
<dbReference type="GO" id="GO:0016020">
    <property type="term" value="C:membrane"/>
    <property type="evidence" value="ECO:0007669"/>
    <property type="project" value="TreeGrafter"/>
</dbReference>
<dbReference type="SUPFAM" id="SSF53474">
    <property type="entry name" value="alpha/beta-Hydrolases"/>
    <property type="match status" value="1"/>
</dbReference>
<evidence type="ECO:0000313" key="3">
    <source>
        <dbReference type="Proteomes" id="UP000288293"/>
    </source>
</evidence>
<reference evidence="2 3" key="1">
    <citation type="journal article" date="2011" name="Front. Microbiol.">
        <title>Genomic signatures of strain selection and enhancement in Bacillus atrophaeus var. globigii, a historical biowarfare simulant.</title>
        <authorList>
            <person name="Gibbons H.S."/>
            <person name="Broomall S.M."/>
            <person name="McNew L.A."/>
            <person name="Daligault H."/>
            <person name="Chapman C."/>
            <person name="Bruce D."/>
            <person name="Karavis M."/>
            <person name="Krepps M."/>
            <person name="McGregor P.A."/>
            <person name="Hong C."/>
            <person name="Park K.H."/>
            <person name="Akmal A."/>
            <person name="Feldman A."/>
            <person name="Lin J.S."/>
            <person name="Chang W.E."/>
            <person name="Higgs B.W."/>
            <person name="Demirev P."/>
            <person name="Lindquist J."/>
            <person name="Liem A."/>
            <person name="Fochler E."/>
            <person name="Read T.D."/>
            <person name="Tapia R."/>
            <person name="Johnson S."/>
            <person name="Bishop-Lilly K.A."/>
            <person name="Detter C."/>
            <person name="Han C."/>
            <person name="Sozhamannan S."/>
            <person name="Rosenzweig C.N."/>
            <person name="Skowronski E.W."/>
        </authorList>
    </citation>
    <scope>NUCLEOTIDE SEQUENCE [LARGE SCALE GENOMIC DNA]</scope>
    <source>
        <strain evidence="2 3">MLST1</strain>
    </source>
</reference>
<evidence type="ECO:0000259" key="1">
    <source>
        <dbReference type="Pfam" id="PF12697"/>
    </source>
</evidence>